<organism evidence="2 3">
    <name type="scientific">Periconia digitata</name>
    <dbReference type="NCBI Taxonomy" id="1303443"/>
    <lineage>
        <taxon>Eukaryota</taxon>
        <taxon>Fungi</taxon>
        <taxon>Dikarya</taxon>
        <taxon>Ascomycota</taxon>
        <taxon>Pezizomycotina</taxon>
        <taxon>Dothideomycetes</taxon>
        <taxon>Pleosporomycetidae</taxon>
        <taxon>Pleosporales</taxon>
        <taxon>Massarineae</taxon>
        <taxon>Periconiaceae</taxon>
        <taxon>Periconia</taxon>
    </lineage>
</organism>
<accession>A0A9W4XIB3</accession>
<comment type="caution">
    <text evidence="2">The sequence shown here is derived from an EMBL/GenBank/DDBJ whole genome shotgun (WGS) entry which is preliminary data.</text>
</comment>
<sequence length="439" mass="48045">MIAKGKPQSSSEKEQTRSKNNITAFTAIYSYHRRVCIIVIFILILIVYSHYDTTTTAPMQTKKHQKSSEGSNHLRSIFLPYIYEFESKEVPLVRTTIHGVDIEMPIDTGSTGLLIGAPVLPDIDPTQGTPAYHYLTSSNILYVGRLVPLSVEFHGSEDSRAIAHVPALVVDRSYICPWYDPSNDTFDCPRGENGEEPISRDTSHIMYMGIGFSRNMPGNGQPDAIPARNPFLNIVSIDGVNTSSSTLKTGYIVSSYGVEIGLTEHNVCGFSFASLEPGVTHDEDPRDWAMVRSNFSVDGQTGSFGYGLVDTGVSQMYLRAEEGVSVPTIWIPNPNPNGTAKKVERVRPGTQIDIDFISSKGDKVMGYGFVVGEPSTMHPASVRPAKRTPPPFLNTGRNFLFGYSVAFDAVEGRFGFRPARGLTASTQAATTNSIRSLLA</sequence>
<evidence type="ECO:0000313" key="2">
    <source>
        <dbReference type="EMBL" id="CAI6333004.1"/>
    </source>
</evidence>
<gene>
    <name evidence="2" type="ORF">PDIGIT_LOCUS6038</name>
</gene>
<feature type="transmembrane region" description="Helical" evidence="1">
    <location>
        <begin position="35"/>
        <end position="51"/>
    </location>
</feature>
<keyword evidence="1" id="KW-1133">Transmembrane helix</keyword>
<keyword evidence="3" id="KW-1185">Reference proteome</keyword>
<evidence type="ECO:0000313" key="3">
    <source>
        <dbReference type="Proteomes" id="UP001152607"/>
    </source>
</evidence>
<dbReference type="OrthoDB" id="5291209at2759"/>
<evidence type="ECO:0000256" key="1">
    <source>
        <dbReference type="SAM" id="Phobius"/>
    </source>
</evidence>
<dbReference type="Proteomes" id="UP001152607">
    <property type="component" value="Unassembled WGS sequence"/>
</dbReference>
<reference evidence="2" key="1">
    <citation type="submission" date="2023-01" db="EMBL/GenBank/DDBJ databases">
        <authorList>
            <person name="Van Ghelder C."/>
            <person name="Rancurel C."/>
        </authorList>
    </citation>
    <scope>NUCLEOTIDE SEQUENCE</scope>
    <source>
        <strain evidence="2">CNCM I-4278</strain>
    </source>
</reference>
<keyword evidence="1" id="KW-0812">Transmembrane</keyword>
<dbReference type="EMBL" id="CAOQHR010000004">
    <property type="protein sequence ID" value="CAI6333004.1"/>
    <property type="molecule type" value="Genomic_DNA"/>
</dbReference>
<name>A0A9W4XIB3_9PLEO</name>
<proteinExistence type="predicted"/>
<keyword evidence="1" id="KW-0472">Membrane</keyword>
<dbReference type="AlphaFoldDB" id="A0A9W4XIB3"/>
<protein>
    <submittedName>
        <fullName evidence="2">Uncharacterized protein</fullName>
    </submittedName>
</protein>